<name>A0A5J4WJN4_9EUKA</name>
<comment type="caution">
    <text evidence="1">The sequence shown here is derived from an EMBL/GenBank/DDBJ whole genome shotgun (WGS) entry which is preliminary data.</text>
</comment>
<dbReference type="Gene3D" id="2.60.120.920">
    <property type="match status" value="1"/>
</dbReference>
<sequence>MSGPIPHTFQNPSPQDIKAVGDTFTHNNTGSNDAIITFDTPIKNGKVRFEVLCITTLQAVGIADESVRFEKNWEPDKGGKNKIVQFWSGGGLIHVASDQIEGNDNFEKEGQRVALELDMDSKPHTLTFFVDDKEQPLYVTKIPASVKFWAYTCMREASFKLIKFERIPAATAKHSSGSRALEWGKKWK</sequence>
<dbReference type="Proteomes" id="UP000324800">
    <property type="component" value="Unassembled WGS sequence"/>
</dbReference>
<dbReference type="AlphaFoldDB" id="A0A5J4WJN4"/>
<protein>
    <recommendedName>
        <fullName evidence="3">SPRY domain-containing protein</fullName>
    </recommendedName>
</protein>
<organism evidence="1 2">
    <name type="scientific">Streblomastix strix</name>
    <dbReference type="NCBI Taxonomy" id="222440"/>
    <lineage>
        <taxon>Eukaryota</taxon>
        <taxon>Metamonada</taxon>
        <taxon>Preaxostyla</taxon>
        <taxon>Oxymonadida</taxon>
        <taxon>Streblomastigidae</taxon>
        <taxon>Streblomastix</taxon>
    </lineage>
</organism>
<evidence type="ECO:0008006" key="3">
    <source>
        <dbReference type="Google" id="ProtNLM"/>
    </source>
</evidence>
<evidence type="ECO:0000313" key="2">
    <source>
        <dbReference type="Proteomes" id="UP000324800"/>
    </source>
</evidence>
<gene>
    <name evidence="1" type="ORF">EZS28_009945</name>
</gene>
<reference evidence="1 2" key="1">
    <citation type="submission" date="2019-03" db="EMBL/GenBank/DDBJ databases">
        <title>Single cell metagenomics reveals metabolic interactions within the superorganism composed of flagellate Streblomastix strix and complex community of Bacteroidetes bacteria on its surface.</title>
        <authorList>
            <person name="Treitli S.C."/>
            <person name="Kolisko M."/>
            <person name="Husnik F."/>
            <person name="Keeling P."/>
            <person name="Hampl V."/>
        </authorList>
    </citation>
    <scope>NUCLEOTIDE SEQUENCE [LARGE SCALE GENOMIC DNA]</scope>
    <source>
        <strain evidence="1">ST1C</strain>
    </source>
</reference>
<accession>A0A5J4WJN4</accession>
<dbReference type="EMBL" id="SNRW01001920">
    <property type="protein sequence ID" value="KAA6394529.1"/>
    <property type="molecule type" value="Genomic_DNA"/>
</dbReference>
<dbReference type="InterPro" id="IPR043136">
    <property type="entry name" value="B30.2/SPRY_sf"/>
</dbReference>
<evidence type="ECO:0000313" key="1">
    <source>
        <dbReference type="EMBL" id="KAA6394529.1"/>
    </source>
</evidence>
<proteinExistence type="predicted"/>